<dbReference type="EMBL" id="LR797197">
    <property type="protein sequence ID" value="CAB4193723.1"/>
    <property type="molecule type" value="Genomic_DNA"/>
</dbReference>
<evidence type="ECO:0000313" key="4">
    <source>
        <dbReference type="EMBL" id="CAB5231478.1"/>
    </source>
</evidence>
<proteinExistence type="predicted"/>
<dbReference type="EMBL" id="LR797075">
    <property type="protein sequence ID" value="CAB4185446.1"/>
    <property type="molecule type" value="Genomic_DNA"/>
</dbReference>
<evidence type="ECO:0000313" key="1">
    <source>
        <dbReference type="EMBL" id="CAB4185446.1"/>
    </source>
</evidence>
<organism evidence="3">
    <name type="scientific">uncultured Caudovirales phage</name>
    <dbReference type="NCBI Taxonomy" id="2100421"/>
    <lineage>
        <taxon>Viruses</taxon>
        <taxon>Duplodnaviria</taxon>
        <taxon>Heunggongvirae</taxon>
        <taxon>Uroviricota</taxon>
        <taxon>Caudoviricetes</taxon>
        <taxon>Peduoviridae</taxon>
        <taxon>Maltschvirus</taxon>
        <taxon>Maltschvirus maltsch</taxon>
    </lineage>
</organism>
<accession>A0A6J5SSW5</accession>
<evidence type="ECO:0000313" key="2">
    <source>
        <dbReference type="EMBL" id="CAB4193723.1"/>
    </source>
</evidence>
<reference evidence="3" key="1">
    <citation type="submission" date="2020-05" db="EMBL/GenBank/DDBJ databases">
        <authorList>
            <person name="Chiriac C."/>
            <person name="Salcher M."/>
            <person name="Ghai R."/>
            <person name="Kavagutti S V."/>
        </authorList>
    </citation>
    <scope>NUCLEOTIDE SEQUENCE</scope>
</reference>
<dbReference type="EMBL" id="LR798430">
    <property type="protein sequence ID" value="CAB5231478.1"/>
    <property type="molecule type" value="Genomic_DNA"/>
</dbReference>
<dbReference type="EMBL" id="LR797450">
    <property type="protein sequence ID" value="CAB4217671.1"/>
    <property type="molecule type" value="Genomic_DNA"/>
</dbReference>
<sequence length="120" mass="13154">MRKVKLQIELPESFVSDIMVAALEGGINYWCEKATVKDGDFKGKSYASDVVEAGGTLILHPEDDEPVELDLEKFLTGLQKLCGQEDRGGHFVNVALTGDHDAEDADCIVQYAVFGELVYS</sequence>
<evidence type="ECO:0000313" key="3">
    <source>
        <dbReference type="EMBL" id="CAB4217671.1"/>
    </source>
</evidence>
<protein>
    <submittedName>
        <fullName evidence="3">Uncharacterized protein</fullName>
    </submittedName>
</protein>
<gene>
    <name evidence="1" type="ORF">UFOVP1127_74</name>
    <name evidence="2" type="ORF">UFOVP1242_136</name>
    <name evidence="3" type="ORF">UFOVP1492_60</name>
    <name evidence="4" type="ORF">UFOVP1580_89</name>
</gene>
<name>A0A6J5SSW5_9CAUD</name>